<reference evidence="12" key="1">
    <citation type="submission" date="2017-02" db="UniProtKB">
        <authorList>
            <consortium name="WormBaseParasite"/>
        </authorList>
    </citation>
    <scope>IDENTIFICATION</scope>
</reference>
<keyword evidence="11" id="KW-1185">Reference proteome</keyword>
<dbReference type="Proteomes" id="UP000278807">
    <property type="component" value="Unassembled WGS sequence"/>
</dbReference>
<dbReference type="InterPro" id="IPR011009">
    <property type="entry name" value="Kinase-like_dom_sf"/>
</dbReference>
<dbReference type="GO" id="GO:0004674">
    <property type="term" value="F:protein serine/threonine kinase activity"/>
    <property type="evidence" value="ECO:0007669"/>
    <property type="project" value="UniProtKB-KW"/>
</dbReference>
<dbReference type="GO" id="GO:0005524">
    <property type="term" value="F:ATP binding"/>
    <property type="evidence" value="ECO:0007669"/>
    <property type="project" value="UniProtKB-KW"/>
</dbReference>
<sequence>MQLVEDPGLVLEYVDSSEFYKEAKSTDPQEITFYLVELLSALDSYHSHVIIHRDIKNRNIIIDKYDFSLNLWSLGCVSAMLVFKQSLFAADSEGRSQLVHFVEKYHPPLTHSFHDVDTAEEGVSLSKFETKENLALTSPHSLNLLRHFLQLIYVIDEGV</sequence>
<dbReference type="OrthoDB" id="10020333at2759"/>
<evidence type="ECO:0000259" key="9">
    <source>
        <dbReference type="PROSITE" id="PS50011"/>
    </source>
</evidence>
<keyword evidence="2" id="KW-0723">Serine/threonine-protein kinase</keyword>
<comment type="catalytic activity">
    <reaction evidence="7">
        <text>L-threonyl-[protein] + ATP = O-phospho-L-threonyl-[protein] + ADP + H(+)</text>
        <dbReference type="Rhea" id="RHEA:46608"/>
        <dbReference type="Rhea" id="RHEA-COMP:11060"/>
        <dbReference type="Rhea" id="RHEA-COMP:11605"/>
        <dbReference type="ChEBI" id="CHEBI:15378"/>
        <dbReference type="ChEBI" id="CHEBI:30013"/>
        <dbReference type="ChEBI" id="CHEBI:30616"/>
        <dbReference type="ChEBI" id="CHEBI:61977"/>
        <dbReference type="ChEBI" id="CHEBI:456216"/>
        <dbReference type="EC" id="2.7.11.1"/>
    </reaction>
</comment>
<proteinExistence type="predicted"/>
<evidence type="ECO:0000256" key="5">
    <source>
        <dbReference type="ARBA" id="ARBA00022777"/>
    </source>
</evidence>
<dbReference type="WBParaSite" id="HNAJ_0001225801-mRNA-1">
    <property type="protein sequence ID" value="HNAJ_0001225801-mRNA-1"/>
    <property type="gene ID" value="HNAJ_0001225801"/>
</dbReference>
<dbReference type="PANTHER" id="PTHR24054:SF0">
    <property type="entry name" value="CASEIN KINASE II SUBUNIT ALPHA"/>
    <property type="match status" value="1"/>
</dbReference>
<accession>A0A0R3TWM2</accession>
<dbReference type="GO" id="GO:0005829">
    <property type="term" value="C:cytosol"/>
    <property type="evidence" value="ECO:0007669"/>
    <property type="project" value="TreeGrafter"/>
</dbReference>
<dbReference type="Pfam" id="PF00069">
    <property type="entry name" value="Pkinase"/>
    <property type="match status" value="1"/>
</dbReference>
<evidence type="ECO:0000313" key="12">
    <source>
        <dbReference type="WBParaSite" id="HNAJ_0001225801-mRNA-1"/>
    </source>
</evidence>
<dbReference type="PROSITE" id="PS00108">
    <property type="entry name" value="PROTEIN_KINASE_ST"/>
    <property type="match status" value="1"/>
</dbReference>
<dbReference type="PROSITE" id="PS50011">
    <property type="entry name" value="PROTEIN_KINASE_DOM"/>
    <property type="match status" value="1"/>
</dbReference>
<name>A0A0R3TWM2_RODNA</name>
<protein>
    <recommendedName>
        <fullName evidence="1">non-specific serine/threonine protein kinase</fullName>
        <ecNumber evidence="1">2.7.11.1</ecNumber>
    </recommendedName>
</protein>
<evidence type="ECO:0000313" key="10">
    <source>
        <dbReference type="EMBL" id="VDO12559.1"/>
    </source>
</evidence>
<dbReference type="InterPro" id="IPR000719">
    <property type="entry name" value="Prot_kinase_dom"/>
</dbReference>
<evidence type="ECO:0000256" key="4">
    <source>
        <dbReference type="ARBA" id="ARBA00022741"/>
    </source>
</evidence>
<evidence type="ECO:0000256" key="6">
    <source>
        <dbReference type="ARBA" id="ARBA00022840"/>
    </source>
</evidence>
<dbReference type="GO" id="GO:0051726">
    <property type="term" value="P:regulation of cell cycle"/>
    <property type="evidence" value="ECO:0007669"/>
    <property type="project" value="TreeGrafter"/>
</dbReference>
<evidence type="ECO:0000256" key="3">
    <source>
        <dbReference type="ARBA" id="ARBA00022679"/>
    </source>
</evidence>
<dbReference type="InterPro" id="IPR008271">
    <property type="entry name" value="Ser/Thr_kinase_AS"/>
</dbReference>
<evidence type="ECO:0000256" key="1">
    <source>
        <dbReference type="ARBA" id="ARBA00012513"/>
    </source>
</evidence>
<dbReference type="EMBL" id="UZAE01014140">
    <property type="protein sequence ID" value="VDO12559.1"/>
    <property type="molecule type" value="Genomic_DNA"/>
</dbReference>
<evidence type="ECO:0000313" key="11">
    <source>
        <dbReference type="Proteomes" id="UP000278807"/>
    </source>
</evidence>
<dbReference type="EC" id="2.7.11.1" evidence="1"/>
<dbReference type="GO" id="GO:0005634">
    <property type="term" value="C:nucleus"/>
    <property type="evidence" value="ECO:0007669"/>
    <property type="project" value="TreeGrafter"/>
</dbReference>
<dbReference type="SUPFAM" id="SSF56112">
    <property type="entry name" value="Protein kinase-like (PK-like)"/>
    <property type="match status" value="1"/>
</dbReference>
<dbReference type="PANTHER" id="PTHR24054">
    <property type="entry name" value="CASEIN KINASE II SUBUNIT ALPHA"/>
    <property type="match status" value="1"/>
</dbReference>
<evidence type="ECO:0000256" key="7">
    <source>
        <dbReference type="ARBA" id="ARBA00047899"/>
    </source>
</evidence>
<evidence type="ECO:0000256" key="8">
    <source>
        <dbReference type="ARBA" id="ARBA00048679"/>
    </source>
</evidence>
<organism evidence="12">
    <name type="scientific">Rodentolepis nana</name>
    <name type="common">Dwarf tapeworm</name>
    <name type="synonym">Hymenolepis nana</name>
    <dbReference type="NCBI Taxonomy" id="102285"/>
    <lineage>
        <taxon>Eukaryota</taxon>
        <taxon>Metazoa</taxon>
        <taxon>Spiralia</taxon>
        <taxon>Lophotrochozoa</taxon>
        <taxon>Platyhelminthes</taxon>
        <taxon>Cestoda</taxon>
        <taxon>Eucestoda</taxon>
        <taxon>Cyclophyllidea</taxon>
        <taxon>Hymenolepididae</taxon>
        <taxon>Rodentolepis</taxon>
    </lineage>
</organism>
<keyword evidence="3" id="KW-0808">Transferase</keyword>
<dbReference type="STRING" id="102285.A0A0R3TWM2"/>
<keyword evidence="4" id="KW-0547">Nucleotide-binding</keyword>
<dbReference type="AlphaFoldDB" id="A0A0R3TWM2"/>
<comment type="catalytic activity">
    <reaction evidence="8">
        <text>L-seryl-[protein] + ATP = O-phospho-L-seryl-[protein] + ADP + H(+)</text>
        <dbReference type="Rhea" id="RHEA:17989"/>
        <dbReference type="Rhea" id="RHEA-COMP:9863"/>
        <dbReference type="Rhea" id="RHEA-COMP:11604"/>
        <dbReference type="ChEBI" id="CHEBI:15378"/>
        <dbReference type="ChEBI" id="CHEBI:29999"/>
        <dbReference type="ChEBI" id="CHEBI:30616"/>
        <dbReference type="ChEBI" id="CHEBI:83421"/>
        <dbReference type="ChEBI" id="CHEBI:456216"/>
        <dbReference type="EC" id="2.7.11.1"/>
    </reaction>
</comment>
<keyword evidence="6" id="KW-0067">ATP-binding</keyword>
<evidence type="ECO:0000256" key="2">
    <source>
        <dbReference type="ARBA" id="ARBA00022527"/>
    </source>
</evidence>
<dbReference type="Gene3D" id="1.10.510.10">
    <property type="entry name" value="Transferase(Phosphotransferase) domain 1"/>
    <property type="match status" value="2"/>
</dbReference>
<feature type="domain" description="Protein kinase" evidence="9">
    <location>
        <begin position="1"/>
        <end position="159"/>
    </location>
</feature>
<gene>
    <name evidence="10" type="ORF">HNAJ_LOCUS12245</name>
</gene>
<keyword evidence="5" id="KW-0418">Kinase</keyword>
<reference evidence="10 11" key="2">
    <citation type="submission" date="2018-11" db="EMBL/GenBank/DDBJ databases">
        <authorList>
            <consortium name="Pathogen Informatics"/>
        </authorList>
    </citation>
    <scope>NUCLEOTIDE SEQUENCE [LARGE SCALE GENOMIC DNA]</scope>
</reference>
<dbReference type="GO" id="GO:0005956">
    <property type="term" value="C:protein kinase CK2 complex"/>
    <property type="evidence" value="ECO:0007669"/>
    <property type="project" value="TreeGrafter"/>
</dbReference>
<dbReference type="InterPro" id="IPR045216">
    <property type="entry name" value="CK2_alpha"/>
</dbReference>